<evidence type="ECO:0000313" key="1">
    <source>
        <dbReference type="EMBL" id="RZC66618.1"/>
    </source>
</evidence>
<accession>A0A4Y7K3U1</accession>
<dbReference type="Gramene" id="RZC66618">
    <property type="protein sequence ID" value="RZC66618"/>
    <property type="gene ID" value="C5167_010309"/>
</dbReference>
<keyword evidence="2" id="KW-1185">Reference proteome</keyword>
<organism evidence="1 2">
    <name type="scientific">Papaver somniferum</name>
    <name type="common">Opium poppy</name>
    <dbReference type="NCBI Taxonomy" id="3469"/>
    <lineage>
        <taxon>Eukaryota</taxon>
        <taxon>Viridiplantae</taxon>
        <taxon>Streptophyta</taxon>
        <taxon>Embryophyta</taxon>
        <taxon>Tracheophyta</taxon>
        <taxon>Spermatophyta</taxon>
        <taxon>Magnoliopsida</taxon>
        <taxon>Ranunculales</taxon>
        <taxon>Papaveraceae</taxon>
        <taxon>Papaveroideae</taxon>
        <taxon>Papaver</taxon>
    </lineage>
</organism>
<reference evidence="1 2" key="1">
    <citation type="journal article" date="2018" name="Science">
        <title>The opium poppy genome and morphinan production.</title>
        <authorList>
            <person name="Guo L."/>
            <person name="Winzer T."/>
            <person name="Yang X."/>
            <person name="Li Y."/>
            <person name="Ning Z."/>
            <person name="He Z."/>
            <person name="Teodor R."/>
            <person name="Lu Y."/>
            <person name="Bowser T.A."/>
            <person name="Graham I.A."/>
            <person name="Ye K."/>
        </authorList>
    </citation>
    <scope>NUCLEOTIDE SEQUENCE [LARGE SCALE GENOMIC DNA]</scope>
    <source>
        <strain evidence="2">cv. HN1</strain>
        <tissue evidence="1">Leaves</tissue>
    </source>
</reference>
<dbReference type="EMBL" id="CM010720">
    <property type="protein sequence ID" value="RZC66618.1"/>
    <property type="molecule type" value="Genomic_DNA"/>
</dbReference>
<dbReference type="AlphaFoldDB" id="A0A4Y7K3U1"/>
<evidence type="ECO:0000313" key="2">
    <source>
        <dbReference type="Proteomes" id="UP000316621"/>
    </source>
</evidence>
<sequence length="468" mass="53191">MGSAFILYSVDQEAFMHLSAGSDWASSALHAEAKALLKPLFWLKDNLLSSVFIFTDCKVLADSINKKGLDISWTAENTIEEILSDLGKLPQAKLPKATPLQLKALENEDKARQELYKFYDLYRFHFEENNSQTREYYLQKFGKLMDRARQKYILILFIRGTTSIPPAVGEEEDDSLDELIPSFLFDEEGDDSNNELTSQIAEITKTRVQSISSAVDKETDYQSCRDDITRKNQIEFCELYASKSALSPTDWGHDFNWYVPGLLASYLASYSRAKVLLRMRADHLKTVESDFPIALLLVVLLKWKGATNGDAHLSGMLMCNYGHVETFDGTTTRSIFMEFVTSVFLLVITGVVRICIQVLEQLKGKLWFTVKYVSPGELLEARPKGNDEDRTLVDLREMSKQMSGPHVIYTAGAATWCCHVPVPWQLVVLTLLSLKMIQLTFILEDKDVFKRSGTSYCVLREPERLDSR</sequence>
<gene>
    <name evidence="1" type="ORF">C5167_010309</name>
</gene>
<dbReference type="Proteomes" id="UP000316621">
    <property type="component" value="Chromosome 6"/>
</dbReference>
<protein>
    <submittedName>
        <fullName evidence="1">Uncharacterized protein</fullName>
    </submittedName>
</protein>
<name>A0A4Y7K3U1_PAPSO</name>
<proteinExistence type="predicted"/>